<evidence type="ECO:0000313" key="2">
    <source>
        <dbReference type="Proteomes" id="UP001221757"/>
    </source>
</evidence>
<sequence length="104" mass="11681">SSLPLQSLNMGRRLATFARKMDDYERLLMAIATKDVPRIHAIIKTALRNGASIRTITNKIYDAFEGLHSTKGFTDFERDLGVLIYRLGGRSLVYAMNHALNLPS</sequence>
<feature type="non-terminal residue" evidence="1">
    <location>
        <position position="104"/>
    </location>
</feature>
<proteinExistence type="predicted"/>
<dbReference type="AlphaFoldDB" id="A0AAD7DDD3"/>
<organism evidence="1 2">
    <name type="scientific">Mycena rosella</name>
    <name type="common">Pink bonnet</name>
    <name type="synonym">Agaricus rosellus</name>
    <dbReference type="NCBI Taxonomy" id="1033263"/>
    <lineage>
        <taxon>Eukaryota</taxon>
        <taxon>Fungi</taxon>
        <taxon>Dikarya</taxon>
        <taxon>Basidiomycota</taxon>
        <taxon>Agaricomycotina</taxon>
        <taxon>Agaricomycetes</taxon>
        <taxon>Agaricomycetidae</taxon>
        <taxon>Agaricales</taxon>
        <taxon>Marasmiineae</taxon>
        <taxon>Mycenaceae</taxon>
        <taxon>Mycena</taxon>
    </lineage>
</organism>
<reference evidence="1" key="1">
    <citation type="submission" date="2023-03" db="EMBL/GenBank/DDBJ databases">
        <title>Massive genome expansion in bonnet fungi (Mycena s.s.) driven by repeated elements and novel gene families across ecological guilds.</title>
        <authorList>
            <consortium name="Lawrence Berkeley National Laboratory"/>
            <person name="Harder C.B."/>
            <person name="Miyauchi S."/>
            <person name="Viragh M."/>
            <person name="Kuo A."/>
            <person name="Thoen E."/>
            <person name="Andreopoulos B."/>
            <person name="Lu D."/>
            <person name="Skrede I."/>
            <person name="Drula E."/>
            <person name="Henrissat B."/>
            <person name="Morin E."/>
            <person name="Kohler A."/>
            <person name="Barry K."/>
            <person name="LaButti K."/>
            <person name="Morin E."/>
            <person name="Salamov A."/>
            <person name="Lipzen A."/>
            <person name="Mereny Z."/>
            <person name="Hegedus B."/>
            <person name="Baldrian P."/>
            <person name="Stursova M."/>
            <person name="Weitz H."/>
            <person name="Taylor A."/>
            <person name="Grigoriev I.V."/>
            <person name="Nagy L.G."/>
            <person name="Martin F."/>
            <person name="Kauserud H."/>
        </authorList>
    </citation>
    <scope>NUCLEOTIDE SEQUENCE</scope>
    <source>
        <strain evidence="1">CBHHK067</strain>
    </source>
</reference>
<evidence type="ECO:0000313" key="1">
    <source>
        <dbReference type="EMBL" id="KAJ7688591.1"/>
    </source>
</evidence>
<accession>A0AAD7DDD3</accession>
<feature type="non-terminal residue" evidence="1">
    <location>
        <position position="1"/>
    </location>
</feature>
<name>A0AAD7DDD3_MYCRO</name>
<dbReference type="Proteomes" id="UP001221757">
    <property type="component" value="Unassembled WGS sequence"/>
</dbReference>
<dbReference type="EMBL" id="JARKIE010000078">
    <property type="protein sequence ID" value="KAJ7688591.1"/>
    <property type="molecule type" value="Genomic_DNA"/>
</dbReference>
<comment type="caution">
    <text evidence="1">The sequence shown here is derived from an EMBL/GenBank/DDBJ whole genome shotgun (WGS) entry which is preliminary data.</text>
</comment>
<keyword evidence="2" id="KW-1185">Reference proteome</keyword>
<gene>
    <name evidence="1" type="ORF">B0H17DRAFT_897303</name>
</gene>
<protein>
    <submittedName>
        <fullName evidence="1">Uncharacterized protein</fullName>
    </submittedName>
</protein>